<name>A0ABU9DJD7_9BACL</name>
<comment type="caution">
    <text evidence="1">The sequence shown here is derived from an EMBL/GenBank/DDBJ whole genome shotgun (WGS) entry which is preliminary data.</text>
</comment>
<dbReference type="Proteomes" id="UP001469365">
    <property type="component" value="Unassembled WGS sequence"/>
</dbReference>
<keyword evidence="2" id="KW-1185">Reference proteome</keyword>
<organism evidence="1 2">
    <name type="scientific">Paenibacillus filicis</name>
    <dbReference type="NCBI Taxonomy" id="669464"/>
    <lineage>
        <taxon>Bacteria</taxon>
        <taxon>Bacillati</taxon>
        <taxon>Bacillota</taxon>
        <taxon>Bacilli</taxon>
        <taxon>Bacillales</taxon>
        <taxon>Paenibacillaceae</taxon>
        <taxon>Paenibacillus</taxon>
    </lineage>
</organism>
<proteinExistence type="predicted"/>
<sequence length="82" mass="9005">MSANRIHSHLDEIAWIAKLADLQEHQYRSTLLLSALLELLQEKGILTMQELTDKARLLEQLDAADYATGLTPEGSASTDLGG</sequence>
<evidence type="ECO:0008006" key="3">
    <source>
        <dbReference type="Google" id="ProtNLM"/>
    </source>
</evidence>
<evidence type="ECO:0000313" key="2">
    <source>
        <dbReference type="Proteomes" id="UP001469365"/>
    </source>
</evidence>
<protein>
    <recommendedName>
        <fullName evidence="3">Nitrile hydratase subunit beta</fullName>
    </recommendedName>
</protein>
<accession>A0ABU9DJD7</accession>
<dbReference type="EMBL" id="JBBPCC010000008">
    <property type="protein sequence ID" value="MEK8128976.1"/>
    <property type="molecule type" value="Genomic_DNA"/>
</dbReference>
<dbReference type="RefSeq" id="WP_341416074.1">
    <property type="nucleotide sequence ID" value="NZ_JBBPCC010000008.1"/>
</dbReference>
<gene>
    <name evidence="1" type="ORF">WMW72_13815</name>
</gene>
<evidence type="ECO:0000313" key="1">
    <source>
        <dbReference type="EMBL" id="MEK8128976.1"/>
    </source>
</evidence>
<reference evidence="1 2" key="1">
    <citation type="submission" date="2024-04" db="EMBL/GenBank/DDBJ databases">
        <title>draft genome sequnece of Paenibacillus filicis.</title>
        <authorList>
            <person name="Kim D.-U."/>
        </authorList>
    </citation>
    <scope>NUCLEOTIDE SEQUENCE [LARGE SCALE GENOMIC DNA]</scope>
    <source>
        <strain evidence="1 2">KACC14197</strain>
    </source>
</reference>